<feature type="domain" description="Cupin type-2" evidence="1">
    <location>
        <begin position="55"/>
        <end position="122"/>
    </location>
</feature>
<comment type="caution">
    <text evidence="2">The sequence shown here is derived from an EMBL/GenBank/DDBJ whole genome shotgun (WGS) entry which is preliminary data.</text>
</comment>
<keyword evidence="2" id="KW-0560">Oxidoreductase</keyword>
<dbReference type="InterPro" id="IPR014710">
    <property type="entry name" value="RmlC-like_jellyroll"/>
</dbReference>
<dbReference type="EMBL" id="RBXO01000001">
    <property type="protein sequence ID" value="RKT53749.1"/>
    <property type="molecule type" value="Genomic_DNA"/>
</dbReference>
<dbReference type="SUPFAM" id="SSF51182">
    <property type="entry name" value="RmlC-like cupins"/>
    <property type="match status" value="1"/>
</dbReference>
<accession>A0A495VWZ2</accession>
<sequence length="152" mass="15774">MRHEVSPPALAAAVVVGLSLVATPDTAHATPGRGVTAVTVFDRVVGDTRYALKEITIAPGGSTGWHYHPGEVTGYIRQGVLDHYESNCSIDGVYHAGQVIVEESGPGYVHLGRNLGATPLVLDVLYRSPVGPPLAVDVPNPGCPMLDSPGSA</sequence>
<protein>
    <submittedName>
        <fullName evidence="2">Quercetin dioxygenase-like cupin family protein</fullName>
    </submittedName>
</protein>
<dbReference type="GO" id="GO:0051213">
    <property type="term" value="F:dioxygenase activity"/>
    <property type="evidence" value="ECO:0007669"/>
    <property type="project" value="UniProtKB-KW"/>
</dbReference>
<dbReference type="InterPro" id="IPR013096">
    <property type="entry name" value="Cupin_2"/>
</dbReference>
<dbReference type="Gene3D" id="2.60.120.10">
    <property type="entry name" value="Jelly Rolls"/>
    <property type="match status" value="1"/>
</dbReference>
<evidence type="ECO:0000313" key="2">
    <source>
        <dbReference type="EMBL" id="RKT53749.1"/>
    </source>
</evidence>
<dbReference type="RefSeq" id="WP_211346972.1">
    <property type="nucleotide sequence ID" value="NZ_RBXO01000001.1"/>
</dbReference>
<organism evidence="2 3">
    <name type="scientific">Saccharothrix australiensis</name>
    <dbReference type="NCBI Taxonomy" id="2072"/>
    <lineage>
        <taxon>Bacteria</taxon>
        <taxon>Bacillati</taxon>
        <taxon>Actinomycetota</taxon>
        <taxon>Actinomycetes</taxon>
        <taxon>Pseudonocardiales</taxon>
        <taxon>Pseudonocardiaceae</taxon>
        <taxon>Saccharothrix</taxon>
    </lineage>
</organism>
<keyword evidence="2" id="KW-0223">Dioxygenase</keyword>
<gene>
    <name evidence="2" type="ORF">C8E97_2328</name>
</gene>
<reference evidence="2 3" key="1">
    <citation type="submission" date="2018-10" db="EMBL/GenBank/DDBJ databases">
        <title>Sequencing the genomes of 1000 actinobacteria strains.</title>
        <authorList>
            <person name="Klenk H.-P."/>
        </authorList>
    </citation>
    <scope>NUCLEOTIDE SEQUENCE [LARGE SCALE GENOMIC DNA]</scope>
    <source>
        <strain evidence="2 3">DSM 43800</strain>
    </source>
</reference>
<proteinExistence type="predicted"/>
<evidence type="ECO:0000259" key="1">
    <source>
        <dbReference type="Pfam" id="PF07883"/>
    </source>
</evidence>
<dbReference type="Pfam" id="PF07883">
    <property type="entry name" value="Cupin_2"/>
    <property type="match status" value="1"/>
</dbReference>
<dbReference type="AlphaFoldDB" id="A0A495VWZ2"/>
<dbReference type="Proteomes" id="UP000282084">
    <property type="component" value="Unassembled WGS sequence"/>
</dbReference>
<dbReference type="InterPro" id="IPR011051">
    <property type="entry name" value="RmlC_Cupin_sf"/>
</dbReference>
<name>A0A495VWZ2_9PSEU</name>
<keyword evidence="3" id="KW-1185">Reference proteome</keyword>
<evidence type="ECO:0000313" key="3">
    <source>
        <dbReference type="Proteomes" id="UP000282084"/>
    </source>
</evidence>